<dbReference type="InterPro" id="IPR029030">
    <property type="entry name" value="Caspase-like_dom_sf"/>
</dbReference>
<organism evidence="4 5">
    <name type="scientific">Bradyrhizobium brasilense</name>
    <dbReference type="NCBI Taxonomy" id="1419277"/>
    <lineage>
        <taxon>Bacteria</taxon>
        <taxon>Pseudomonadati</taxon>
        <taxon>Pseudomonadota</taxon>
        <taxon>Alphaproteobacteria</taxon>
        <taxon>Hyphomicrobiales</taxon>
        <taxon>Nitrobacteraceae</taxon>
        <taxon>Bradyrhizobium</taxon>
    </lineage>
</organism>
<dbReference type="PANTHER" id="PTHR22576:SF37">
    <property type="entry name" value="MUCOSA-ASSOCIATED LYMPHOID TISSUE LYMPHOMA TRANSLOCATION PROTEIN 1"/>
    <property type="match status" value="1"/>
</dbReference>
<dbReference type="AlphaFoldDB" id="A0A1G6SLM1"/>
<gene>
    <name evidence="4" type="ORF">SAMN05216337_1008150</name>
</gene>
<evidence type="ECO:0000259" key="3">
    <source>
        <dbReference type="PROSITE" id="PS50208"/>
    </source>
</evidence>
<evidence type="ECO:0000256" key="2">
    <source>
        <dbReference type="SAM" id="SignalP"/>
    </source>
</evidence>
<proteinExistence type="predicted"/>
<feature type="region of interest" description="Disordered" evidence="1">
    <location>
        <begin position="323"/>
        <end position="417"/>
    </location>
</feature>
<accession>A0A1G6SLM1</accession>
<dbReference type="InterPro" id="IPR052039">
    <property type="entry name" value="Caspase-related_regulators"/>
</dbReference>
<dbReference type="SUPFAM" id="SSF52129">
    <property type="entry name" value="Caspase-like"/>
    <property type="match status" value="1"/>
</dbReference>
<dbReference type="RefSeq" id="WP_092082362.1">
    <property type="nucleotide sequence ID" value="NZ_FMZW01000008.1"/>
</dbReference>
<keyword evidence="2" id="KW-0732">Signal</keyword>
<dbReference type="PROSITE" id="PS50208">
    <property type="entry name" value="CASPASE_P20"/>
    <property type="match status" value="1"/>
</dbReference>
<feature type="domain" description="Caspase family p20" evidence="3">
    <location>
        <begin position="26"/>
        <end position="156"/>
    </location>
</feature>
<feature type="signal peptide" evidence="2">
    <location>
        <begin position="1"/>
        <end position="25"/>
    </location>
</feature>
<name>A0A1G6SLM1_9BRAD</name>
<evidence type="ECO:0000313" key="4">
    <source>
        <dbReference type="EMBL" id="SDD17812.1"/>
    </source>
</evidence>
<feature type="region of interest" description="Disordered" evidence="1">
    <location>
        <begin position="525"/>
        <end position="574"/>
    </location>
</feature>
<evidence type="ECO:0000256" key="1">
    <source>
        <dbReference type="SAM" id="MobiDB-lite"/>
    </source>
</evidence>
<dbReference type="EMBL" id="FMZW01000008">
    <property type="protein sequence ID" value="SDD17812.1"/>
    <property type="molecule type" value="Genomic_DNA"/>
</dbReference>
<feature type="chain" id="PRO_5011712313" evidence="2">
    <location>
        <begin position="26"/>
        <end position="612"/>
    </location>
</feature>
<reference evidence="4 5" key="1">
    <citation type="submission" date="2016-10" db="EMBL/GenBank/DDBJ databases">
        <authorList>
            <person name="de Groot N.N."/>
        </authorList>
    </citation>
    <scope>NUCLEOTIDE SEQUENCE [LARGE SCALE GENOMIC DNA]</scope>
    <source>
        <strain evidence="4 5">R5</strain>
    </source>
</reference>
<dbReference type="GO" id="GO:0006508">
    <property type="term" value="P:proteolysis"/>
    <property type="evidence" value="ECO:0007669"/>
    <property type="project" value="InterPro"/>
</dbReference>
<protein>
    <submittedName>
        <fullName evidence="4">Uncharacterized protein, contains caspase domain</fullName>
    </submittedName>
</protein>
<feature type="compositionally biased region" description="Polar residues" evidence="1">
    <location>
        <begin position="403"/>
        <end position="415"/>
    </location>
</feature>
<dbReference type="Proteomes" id="UP000199245">
    <property type="component" value="Unassembled WGS sequence"/>
</dbReference>
<dbReference type="Gene3D" id="3.40.50.1460">
    <property type="match status" value="1"/>
</dbReference>
<feature type="compositionally biased region" description="Basic and acidic residues" evidence="1">
    <location>
        <begin position="341"/>
        <end position="366"/>
    </location>
</feature>
<evidence type="ECO:0000313" key="5">
    <source>
        <dbReference type="Proteomes" id="UP000199245"/>
    </source>
</evidence>
<dbReference type="InterPro" id="IPR001309">
    <property type="entry name" value="Pept_C14_p20"/>
</dbReference>
<dbReference type="GO" id="GO:0004197">
    <property type="term" value="F:cysteine-type endopeptidase activity"/>
    <property type="evidence" value="ECO:0007669"/>
    <property type="project" value="InterPro"/>
</dbReference>
<dbReference type="Pfam" id="PF00656">
    <property type="entry name" value="Peptidase_C14"/>
    <property type="match status" value="1"/>
</dbReference>
<dbReference type="PANTHER" id="PTHR22576">
    <property type="entry name" value="MUCOSA ASSOCIATED LYMPHOID TISSUE LYMPHOMA TRANSLOCATION PROTEIN 1/PARACASPASE"/>
    <property type="match status" value="1"/>
</dbReference>
<dbReference type="InterPro" id="IPR011600">
    <property type="entry name" value="Pept_C14_caspase"/>
</dbReference>
<sequence>MRYTLLRVLAVLAASVLLASQPAWATKRVALVVGNSNYQNAPLLPNPANDATAIAATLKGAGFDLVESRLNLTSSDMRRALRDFADQARDADIAIVYYAGHGIEIDGTNYLIPTDARLERDTDIYDEAFSLDRVLLAIEPAKQLRVVIVDACRNNPFADTMKRTVASRAISRGLARVEPAVSNTLIAFAAKAGLTALDGNSTNSPYATALVKYIAKPGLDLRRAFGFVRDDVLQATGNRQEPYVYGSLGGEDVALVPKAEEPAPPAVNASSEIRRDYELALQVGNKAAMSAFLAQHPDGYYANLAKLQLNQIDAEDARVTATRKAQEAEQQKARLASEGAQRAEQEKAAAEFKAAEDARIAAERTKQAAQDQAAEAERRRTASQTSTVAMLSANGPVPDSTKPDNSATATPSLNSEGAKVAALNTAPPQEDLAKSVQSELSRVGCFTGSIDGDWNAASRRSLTLFNRHAGTKFDVKLASLDALDAIKLKPARVCPLICEHGYKADGDQCRKITCAEGSFLNEDNECEKRRGKKPVAKRNTDERPSRADRPVRERPEPQADTPRRQATARPSGGSGQIVCDAYLCRPVRRGCHLDYRGGGGPGGGTGNVEVCN</sequence>
<feature type="compositionally biased region" description="Basic and acidic residues" evidence="1">
    <location>
        <begin position="538"/>
        <end position="563"/>
    </location>
</feature>